<feature type="signal peptide" evidence="1">
    <location>
        <begin position="1"/>
        <end position="26"/>
    </location>
</feature>
<evidence type="ECO:0000313" key="3">
    <source>
        <dbReference type="Proteomes" id="UP001451303"/>
    </source>
</evidence>
<keyword evidence="1" id="KW-0732">Signal</keyword>
<evidence type="ECO:0000313" key="2">
    <source>
        <dbReference type="EMBL" id="KAL0470332.1"/>
    </source>
</evidence>
<sequence length="74" mass="7300">ILCAIWIGGGFGWLVALSCSPSGLDGCVLCSINQVVSTVGGISGYQKGDIGGSFVKCGPIADPSPIVAASITTL</sequence>
<gene>
    <name evidence="2" type="ORF">QR685DRAFT_441961</name>
</gene>
<keyword evidence="3" id="KW-1185">Reference proteome</keyword>
<organism evidence="2 3">
    <name type="scientific">Neurospora intermedia</name>
    <dbReference type="NCBI Taxonomy" id="5142"/>
    <lineage>
        <taxon>Eukaryota</taxon>
        <taxon>Fungi</taxon>
        <taxon>Dikarya</taxon>
        <taxon>Ascomycota</taxon>
        <taxon>Pezizomycotina</taxon>
        <taxon>Sordariomycetes</taxon>
        <taxon>Sordariomycetidae</taxon>
        <taxon>Sordariales</taxon>
        <taxon>Sordariaceae</taxon>
        <taxon>Neurospora</taxon>
    </lineage>
</organism>
<name>A0ABR3DCC7_NEUIN</name>
<dbReference type="Proteomes" id="UP001451303">
    <property type="component" value="Unassembled WGS sequence"/>
</dbReference>
<reference evidence="2 3" key="1">
    <citation type="submission" date="2023-09" db="EMBL/GenBank/DDBJ databases">
        <title>Multi-omics analysis of a traditional fermented food reveals byproduct-associated fungal strains for waste-to-food upcycling.</title>
        <authorList>
            <consortium name="Lawrence Berkeley National Laboratory"/>
            <person name="Rekdal V.M."/>
            <person name="Villalobos-Escobedo J.M."/>
            <person name="Rodriguez-Valeron N."/>
            <person name="Garcia M.O."/>
            <person name="Vasquez D.P."/>
            <person name="Damayanti I."/>
            <person name="Sorensen P.M."/>
            <person name="Baidoo E.E."/>
            <person name="De Carvalho A.C."/>
            <person name="Riley R."/>
            <person name="Lipzen A."/>
            <person name="He G."/>
            <person name="Yan M."/>
            <person name="Haridas S."/>
            <person name="Daum C."/>
            <person name="Yoshinaga Y."/>
            <person name="Ng V."/>
            <person name="Grigoriev I.V."/>
            <person name="Munk R."/>
            <person name="Nuraida L."/>
            <person name="Wijaya C.H."/>
            <person name="Morales P.-C."/>
            <person name="Keasling J.D."/>
        </authorList>
    </citation>
    <scope>NUCLEOTIDE SEQUENCE [LARGE SCALE GENOMIC DNA]</scope>
    <source>
        <strain evidence="2 3">FGSC 2613</strain>
    </source>
</reference>
<proteinExistence type="predicted"/>
<comment type="caution">
    <text evidence="2">The sequence shown here is derived from an EMBL/GenBank/DDBJ whole genome shotgun (WGS) entry which is preliminary data.</text>
</comment>
<feature type="non-terminal residue" evidence="2">
    <location>
        <position position="1"/>
    </location>
</feature>
<evidence type="ECO:0000256" key="1">
    <source>
        <dbReference type="SAM" id="SignalP"/>
    </source>
</evidence>
<feature type="chain" id="PRO_5047130256" evidence="1">
    <location>
        <begin position="27"/>
        <end position="74"/>
    </location>
</feature>
<protein>
    <submittedName>
        <fullName evidence="2">Uncharacterized protein</fullName>
    </submittedName>
</protein>
<dbReference type="EMBL" id="JAVLET010000004">
    <property type="protein sequence ID" value="KAL0470332.1"/>
    <property type="molecule type" value="Genomic_DNA"/>
</dbReference>
<accession>A0ABR3DCC7</accession>